<feature type="transmembrane region" description="Helical" evidence="7">
    <location>
        <begin position="146"/>
        <end position="168"/>
    </location>
</feature>
<evidence type="ECO:0000256" key="6">
    <source>
        <dbReference type="SAM" id="MobiDB-lite"/>
    </source>
</evidence>
<dbReference type="SUPFAM" id="SSF103473">
    <property type="entry name" value="MFS general substrate transporter"/>
    <property type="match status" value="1"/>
</dbReference>
<keyword evidence="7" id="KW-1133">Transmembrane helix</keyword>
<dbReference type="PANTHER" id="PTHR22683:SF41">
    <property type="entry name" value="DNA TRANSLOCASE FTSK"/>
    <property type="match status" value="1"/>
</dbReference>
<sequence>MATKKTGKSSAAGAKGSKSRSKSGKAASSKNNIKAVDENAKRLYDEIAAIIMLVVGIFLAIAMHTHLAGIIGEGINSFLKGVFGLGGFVLPYFLIIFSAMMFAKVSKPFKGRTVIFLIIIFLMIDILNAGRFVADFDISATSIGEVYHNGTLLRSGGVAGMYLGYLVAKGVGIPGLYLFSFAVIIIFLLLTVNTPISRAYEKAKERKAAKKERAAKRAEMLQDVEAEEIDKIDESQVDFLEYLKAAPEDRKRDNISKKNKKHILDLLKNDDKYGLKDSRINKNDNKESDLKDYIPVAAVTAAAVAVSGNSDNTVDKDKTSKEASVETIEIEDFKTSASGYTLPPVELLKQGKTSSKKSSENLAENARLLEETLKSFNVEAKVVNVTKGSSVTRYEIQPAIGVKVSRIVSLSDDIALNLRARSIRIEAPIPGKAAVGIEVENETRETVTIREMIDSREFKREASKLAFAVGKDISGRPVVADLAKMPHLLIAGATGSGKSVCINTIIASILYRATPDEVRLIMVDPKMVELGNYNGIPHLLIPVVTDPNKAAAALNWAVAEMTNRYKKFAENNVRDLKSYNALMKREKKSEEIMPQIVIIIDELADLMMVASSQVEQAISRLTQLARAAGMHLIVATQRPSVDVVTGLIKANIPSRIAFMVSSQIDSRTIIDMAGAEKLVGNGDMLYKPQDIDKPLRIQGPYISDDEVMNLIRFVKSQVEDENYDSEIAETIEKGDVSVASNDQEDELMDEAIMTVIDAGQASVSMLQRKFRIGYNRAARIIEDMQSLGVIGPPDGSRPRSVLWSIEDYNTKRQSTEEI</sequence>
<keyword evidence="4" id="KW-0238">DNA-binding</keyword>
<feature type="compositionally biased region" description="Low complexity" evidence="6">
    <location>
        <begin position="1"/>
        <end position="16"/>
    </location>
</feature>
<evidence type="ECO:0000259" key="8">
    <source>
        <dbReference type="PROSITE" id="PS50901"/>
    </source>
</evidence>
<dbReference type="SUPFAM" id="SSF46785">
    <property type="entry name" value="Winged helix' DNA-binding domain"/>
    <property type="match status" value="1"/>
</dbReference>
<evidence type="ECO:0000256" key="3">
    <source>
        <dbReference type="ARBA" id="ARBA00022840"/>
    </source>
</evidence>
<feature type="transmembrane region" description="Helical" evidence="7">
    <location>
        <begin position="83"/>
        <end position="102"/>
    </location>
</feature>
<dbReference type="InterPro" id="IPR041027">
    <property type="entry name" value="FtsK_alpha"/>
</dbReference>
<feature type="domain" description="FtsK" evidence="8">
    <location>
        <begin position="475"/>
        <end position="667"/>
    </location>
</feature>
<feature type="transmembrane region" description="Helical" evidence="7">
    <location>
        <begin position="175"/>
        <end position="196"/>
    </location>
</feature>
<dbReference type="EMBL" id="JADCKA010000002">
    <property type="protein sequence ID" value="MBE5034945.1"/>
    <property type="molecule type" value="Genomic_DNA"/>
</dbReference>
<feature type="binding site" evidence="5">
    <location>
        <begin position="492"/>
        <end position="499"/>
    </location>
    <ligand>
        <name>ATP</name>
        <dbReference type="ChEBI" id="CHEBI:30616"/>
    </ligand>
</feature>
<keyword evidence="7" id="KW-0472">Membrane</keyword>
<evidence type="ECO:0000256" key="2">
    <source>
        <dbReference type="ARBA" id="ARBA00022741"/>
    </source>
</evidence>
<evidence type="ECO:0000256" key="7">
    <source>
        <dbReference type="SAM" id="Phobius"/>
    </source>
</evidence>
<dbReference type="InterPro" id="IPR050206">
    <property type="entry name" value="FtsK/SpoIIIE/SftA"/>
</dbReference>
<dbReference type="InterPro" id="IPR027417">
    <property type="entry name" value="P-loop_NTPase"/>
</dbReference>
<dbReference type="PROSITE" id="PS50901">
    <property type="entry name" value="FTSK"/>
    <property type="match status" value="1"/>
</dbReference>
<dbReference type="Gene3D" id="3.30.980.40">
    <property type="match status" value="1"/>
</dbReference>
<evidence type="ECO:0000256" key="4">
    <source>
        <dbReference type="ARBA" id="ARBA00023125"/>
    </source>
</evidence>
<evidence type="ECO:0000313" key="9">
    <source>
        <dbReference type="EMBL" id="MBE5034945.1"/>
    </source>
</evidence>
<comment type="caution">
    <text evidence="9">The sequence shown here is derived from an EMBL/GenBank/DDBJ whole genome shotgun (WGS) entry which is preliminary data.</text>
</comment>
<dbReference type="InterPro" id="IPR002543">
    <property type="entry name" value="FtsK_dom"/>
</dbReference>
<evidence type="ECO:0000256" key="1">
    <source>
        <dbReference type="ARBA" id="ARBA00006474"/>
    </source>
</evidence>
<proteinExistence type="inferred from homology"/>
<gene>
    <name evidence="9" type="ORF">INF20_01470</name>
</gene>
<organism evidence="9 10">
    <name type="scientific">Gallibacter intestinalis</name>
    <dbReference type="NCBI Taxonomy" id="2779356"/>
    <lineage>
        <taxon>Bacteria</taxon>
        <taxon>Bacillati</taxon>
        <taxon>Bacillota</taxon>
        <taxon>Clostridia</taxon>
        <taxon>Eubacteriales</taxon>
        <taxon>Eubacteriaceae</taxon>
        <taxon>Gallibacter</taxon>
    </lineage>
</organism>
<keyword evidence="10" id="KW-1185">Reference proteome</keyword>
<dbReference type="SUPFAM" id="SSF52540">
    <property type="entry name" value="P-loop containing nucleoside triphosphate hydrolases"/>
    <property type="match status" value="1"/>
</dbReference>
<dbReference type="Proteomes" id="UP001516588">
    <property type="component" value="Unassembled WGS sequence"/>
</dbReference>
<dbReference type="Gene3D" id="3.40.50.300">
    <property type="entry name" value="P-loop containing nucleotide triphosphate hydrolases"/>
    <property type="match status" value="1"/>
</dbReference>
<accession>A0ABR9QWL6</accession>
<protein>
    <recommendedName>
        <fullName evidence="8">FtsK domain-containing protein</fullName>
    </recommendedName>
</protein>
<dbReference type="RefSeq" id="WP_226384616.1">
    <property type="nucleotide sequence ID" value="NZ_JADCKA010000002.1"/>
</dbReference>
<keyword evidence="3 5" id="KW-0067">ATP-binding</keyword>
<dbReference type="PANTHER" id="PTHR22683">
    <property type="entry name" value="SPORULATION PROTEIN RELATED"/>
    <property type="match status" value="1"/>
</dbReference>
<dbReference type="InterPro" id="IPR003593">
    <property type="entry name" value="AAA+_ATPase"/>
</dbReference>
<feature type="transmembrane region" description="Helical" evidence="7">
    <location>
        <begin position="47"/>
        <end position="71"/>
    </location>
</feature>
<comment type="similarity">
    <text evidence="1">Belongs to the FtsK/SpoIIIE/SftA family.</text>
</comment>
<dbReference type="Pfam" id="PF09397">
    <property type="entry name" value="FtsK_gamma"/>
    <property type="match status" value="1"/>
</dbReference>
<name>A0ABR9QWL6_9FIRM</name>
<dbReference type="Gene3D" id="1.10.10.10">
    <property type="entry name" value="Winged helix-like DNA-binding domain superfamily/Winged helix DNA-binding domain"/>
    <property type="match status" value="1"/>
</dbReference>
<feature type="region of interest" description="Disordered" evidence="6">
    <location>
        <begin position="1"/>
        <end position="26"/>
    </location>
</feature>
<dbReference type="SMART" id="SM00382">
    <property type="entry name" value="AAA"/>
    <property type="match status" value="1"/>
</dbReference>
<dbReference type="SMART" id="SM00843">
    <property type="entry name" value="Ftsk_gamma"/>
    <property type="match status" value="1"/>
</dbReference>
<keyword evidence="7" id="KW-0812">Transmembrane</keyword>
<dbReference type="InterPro" id="IPR036388">
    <property type="entry name" value="WH-like_DNA-bd_sf"/>
</dbReference>
<dbReference type="Pfam" id="PF01580">
    <property type="entry name" value="FtsK_SpoIIIE"/>
    <property type="match status" value="1"/>
</dbReference>
<dbReference type="InterPro" id="IPR036390">
    <property type="entry name" value="WH_DNA-bd_sf"/>
</dbReference>
<evidence type="ECO:0000313" key="10">
    <source>
        <dbReference type="Proteomes" id="UP001516588"/>
    </source>
</evidence>
<dbReference type="Pfam" id="PF17854">
    <property type="entry name" value="FtsK_alpha"/>
    <property type="match status" value="1"/>
</dbReference>
<feature type="transmembrane region" description="Helical" evidence="7">
    <location>
        <begin position="114"/>
        <end position="134"/>
    </location>
</feature>
<evidence type="ECO:0000256" key="5">
    <source>
        <dbReference type="PROSITE-ProRule" id="PRU00289"/>
    </source>
</evidence>
<dbReference type="InterPro" id="IPR018541">
    <property type="entry name" value="Ftsk_gamma"/>
</dbReference>
<keyword evidence="2 5" id="KW-0547">Nucleotide-binding</keyword>
<reference evidence="9 10" key="1">
    <citation type="submission" date="2020-10" db="EMBL/GenBank/DDBJ databases">
        <title>ChiBAC.</title>
        <authorList>
            <person name="Zenner C."/>
            <person name="Hitch T.C.A."/>
            <person name="Clavel T."/>
        </authorList>
    </citation>
    <scope>NUCLEOTIDE SEQUENCE [LARGE SCALE GENOMIC DNA]</scope>
    <source>
        <strain evidence="9 10">DSM 108706</strain>
    </source>
</reference>
<dbReference type="InterPro" id="IPR036259">
    <property type="entry name" value="MFS_trans_sf"/>
</dbReference>